<keyword evidence="1" id="KW-0732">Signal</keyword>
<evidence type="ECO:0000313" key="3">
    <source>
        <dbReference type="Proteomes" id="UP000757103"/>
    </source>
</evidence>
<organism evidence="2 3">
    <name type="scientific">Barnesiella viscericola</name>
    <dbReference type="NCBI Taxonomy" id="397865"/>
    <lineage>
        <taxon>Bacteria</taxon>
        <taxon>Pseudomonadati</taxon>
        <taxon>Bacteroidota</taxon>
        <taxon>Bacteroidia</taxon>
        <taxon>Bacteroidales</taxon>
        <taxon>Barnesiellaceae</taxon>
        <taxon>Barnesiella</taxon>
    </lineage>
</organism>
<comment type="caution">
    <text evidence="2">The sequence shown here is derived from an EMBL/GenBank/DDBJ whole genome shotgun (WGS) entry which is preliminary data.</text>
</comment>
<dbReference type="Proteomes" id="UP000757103">
    <property type="component" value="Unassembled WGS sequence"/>
</dbReference>
<evidence type="ECO:0008006" key="4">
    <source>
        <dbReference type="Google" id="ProtNLM"/>
    </source>
</evidence>
<evidence type="ECO:0000256" key="1">
    <source>
        <dbReference type="SAM" id="SignalP"/>
    </source>
</evidence>
<sequence>MRLRLFLFALYASLSVGVWAQTDTVFTRSIYVGLRNNKYVFAGYQGGSWSVGLENTLWIRNLSEQYLRLNGRYSLNTKLWNIQFSAHAFAGANYAGRYYDGGLKVGLDKTAGRFSFGVGVMPFYDSTFGYNTCYTVHAACRVIQEASIVVNLTNIPEYRMVEHRIVPGVLFKARKLWVRPELSIPLNDNVQFTRVLVSFRYDFLLK</sequence>
<name>A0A921MSN1_9BACT</name>
<feature type="signal peptide" evidence="1">
    <location>
        <begin position="1"/>
        <end position="20"/>
    </location>
</feature>
<dbReference type="AlphaFoldDB" id="A0A921MSN1"/>
<reference evidence="2" key="1">
    <citation type="journal article" date="2021" name="PeerJ">
        <title>Extensive microbial diversity within the chicken gut microbiome revealed by metagenomics and culture.</title>
        <authorList>
            <person name="Gilroy R."/>
            <person name="Ravi A."/>
            <person name="Getino M."/>
            <person name="Pursley I."/>
            <person name="Horton D.L."/>
            <person name="Alikhan N.F."/>
            <person name="Baker D."/>
            <person name="Gharbi K."/>
            <person name="Hall N."/>
            <person name="Watson M."/>
            <person name="Adriaenssens E.M."/>
            <person name="Foster-Nyarko E."/>
            <person name="Jarju S."/>
            <person name="Secka A."/>
            <person name="Antonio M."/>
            <person name="Oren A."/>
            <person name="Chaudhuri R.R."/>
            <person name="La Ragione R."/>
            <person name="Hildebrand F."/>
            <person name="Pallen M.J."/>
        </authorList>
    </citation>
    <scope>NUCLEOTIDE SEQUENCE</scope>
    <source>
        <strain evidence="2">CHK121-7720</strain>
    </source>
</reference>
<dbReference type="RefSeq" id="WP_273306492.1">
    <property type="nucleotide sequence ID" value="NZ_DYUD01000024.1"/>
</dbReference>
<evidence type="ECO:0000313" key="2">
    <source>
        <dbReference type="EMBL" id="HJG89411.1"/>
    </source>
</evidence>
<dbReference type="EMBL" id="DYUD01000024">
    <property type="protein sequence ID" value="HJG89411.1"/>
    <property type="molecule type" value="Genomic_DNA"/>
</dbReference>
<gene>
    <name evidence="2" type="ORF">K8U91_08095</name>
</gene>
<protein>
    <recommendedName>
        <fullName evidence="4">Outer membrane protein beta-barrel domain-containing protein</fullName>
    </recommendedName>
</protein>
<accession>A0A921MSN1</accession>
<feature type="chain" id="PRO_5037825594" description="Outer membrane protein beta-barrel domain-containing protein" evidence="1">
    <location>
        <begin position="21"/>
        <end position="206"/>
    </location>
</feature>
<reference evidence="2" key="2">
    <citation type="submission" date="2021-09" db="EMBL/GenBank/DDBJ databases">
        <authorList>
            <person name="Gilroy R."/>
        </authorList>
    </citation>
    <scope>NUCLEOTIDE SEQUENCE</scope>
    <source>
        <strain evidence="2">CHK121-7720</strain>
    </source>
</reference>
<proteinExistence type="predicted"/>